<feature type="signal peptide" evidence="2">
    <location>
        <begin position="1"/>
        <end position="26"/>
    </location>
</feature>
<protein>
    <submittedName>
        <fullName evidence="3">Uncharacterized protein</fullName>
    </submittedName>
</protein>
<evidence type="ECO:0000313" key="4">
    <source>
        <dbReference type="Proteomes" id="UP000823388"/>
    </source>
</evidence>
<dbReference type="AlphaFoldDB" id="A0A8T0NT44"/>
<sequence length="82" mass="8429">MAKQQQQQKAFPLCTVLLAALLVVSAMHAVPAEAGRALAGGHVGYDPLNPGSTPSAGPGQPYTRPCTYGRRCIPPTATTATP</sequence>
<keyword evidence="2" id="KW-0732">Signal</keyword>
<feature type="region of interest" description="Disordered" evidence="1">
    <location>
        <begin position="40"/>
        <end position="82"/>
    </location>
</feature>
<name>A0A8T0NT44_PANVG</name>
<dbReference type="EMBL" id="CM029053">
    <property type="protein sequence ID" value="KAG2550396.1"/>
    <property type="molecule type" value="Genomic_DNA"/>
</dbReference>
<dbReference type="Proteomes" id="UP000823388">
    <property type="component" value="Chromosome 9K"/>
</dbReference>
<accession>A0A8T0NT44</accession>
<reference evidence="3" key="1">
    <citation type="submission" date="2020-05" db="EMBL/GenBank/DDBJ databases">
        <title>WGS assembly of Panicum virgatum.</title>
        <authorList>
            <person name="Lovell J.T."/>
            <person name="Jenkins J."/>
            <person name="Shu S."/>
            <person name="Juenger T.E."/>
            <person name="Schmutz J."/>
        </authorList>
    </citation>
    <scope>NUCLEOTIDE SEQUENCE</scope>
    <source>
        <strain evidence="3">AP13</strain>
    </source>
</reference>
<evidence type="ECO:0000313" key="3">
    <source>
        <dbReference type="EMBL" id="KAG2550396.1"/>
    </source>
</evidence>
<evidence type="ECO:0000256" key="2">
    <source>
        <dbReference type="SAM" id="SignalP"/>
    </source>
</evidence>
<organism evidence="3 4">
    <name type="scientific">Panicum virgatum</name>
    <name type="common">Blackwell switchgrass</name>
    <dbReference type="NCBI Taxonomy" id="38727"/>
    <lineage>
        <taxon>Eukaryota</taxon>
        <taxon>Viridiplantae</taxon>
        <taxon>Streptophyta</taxon>
        <taxon>Embryophyta</taxon>
        <taxon>Tracheophyta</taxon>
        <taxon>Spermatophyta</taxon>
        <taxon>Magnoliopsida</taxon>
        <taxon>Liliopsida</taxon>
        <taxon>Poales</taxon>
        <taxon>Poaceae</taxon>
        <taxon>PACMAD clade</taxon>
        <taxon>Panicoideae</taxon>
        <taxon>Panicodae</taxon>
        <taxon>Paniceae</taxon>
        <taxon>Panicinae</taxon>
        <taxon>Panicum</taxon>
        <taxon>Panicum sect. Hiantes</taxon>
    </lineage>
</organism>
<proteinExistence type="predicted"/>
<keyword evidence="4" id="KW-1185">Reference proteome</keyword>
<evidence type="ECO:0000256" key="1">
    <source>
        <dbReference type="SAM" id="MobiDB-lite"/>
    </source>
</evidence>
<feature type="chain" id="PRO_5035756169" evidence="2">
    <location>
        <begin position="27"/>
        <end position="82"/>
    </location>
</feature>
<gene>
    <name evidence="3" type="ORF">PVAP13_9KG343800</name>
</gene>
<comment type="caution">
    <text evidence="3">The sequence shown here is derived from an EMBL/GenBank/DDBJ whole genome shotgun (WGS) entry which is preliminary data.</text>
</comment>